<keyword evidence="3 10" id="KW-0820">tRNA-binding</keyword>
<evidence type="ECO:0000256" key="1">
    <source>
        <dbReference type="ARBA" id="ARBA00004496"/>
    </source>
</evidence>
<feature type="domain" description="Ribosomal RNA large subunit methyltransferase K/L-like methyltransferase" evidence="11">
    <location>
        <begin position="185"/>
        <end position="296"/>
    </location>
</feature>
<dbReference type="HOGENOM" id="CLU_029646_3_0_1"/>
<dbReference type="STRING" id="379508.A5DZT5"/>
<evidence type="ECO:0000256" key="4">
    <source>
        <dbReference type="ARBA" id="ARBA00022603"/>
    </source>
</evidence>
<keyword evidence="8 10" id="KW-0694">RNA-binding</keyword>
<accession>A5DZT5</accession>
<dbReference type="SUPFAM" id="SSF53335">
    <property type="entry name" value="S-adenosyl-L-methionine-dependent methyltransferases"/>
    <property type="match status" value="1"/>
</dbReference>
<dbReference type="InterPro" id="IPR029063">
    <property type="entry name" value="SAM-dependent_MTases_sf"/>
</dbReference>
<dbReference type="Proteomes" id="UP000001996">
    <property type="component" value="Unassembled WGS sequence"/>
</dbReference>
<keyword evidence="2" id="KW-0963">Cytoplasm</keyword>
<evidence type="ECO:0000256" key="10">
    <source>
        <dbReference type="PROSITE-ProRule" id="PRU00959"/>
    </source>
</evidence>
<dbReference type="InterPro" id="IPR016691">
    <property type="entry name" value="TRMT11"/>
</dbReference>
<evidence type="ECO:0000256" key="8">
    <source>
        <dbReference type="ARBA" id="ARBA00022884"/>
    </source>
</evidence>
<evidence type="ECO:0000256" key="5">
    <source>
        <dbReference type="ARBA" id="ARBA00022679"/>
    </source>
</evidence>
<dbReference type="PRINTS" id="PR00507">
    <property type="entry name" value="N12N6MTFRASE"/>
</dbReference>
<keyword evidence="4 10" id="KW-0489">Methyltransferase</keyword>
<dbReference type="PIRSF" id="PIRSF017259">
    <property type="entry name" value="tRNA_mtfrase_TRM11"/>
    <property type="match status" value="1"/>
</dbReference>
<evidence type="ECO:0000256" key="3">
    <source>
        <dbReference type="ARBA" id="ARBA00022555"/>
    </source>
</evidence>
<dbReference type="OrthoDB" id="296065at2759"/>
<name>A5DZT5_LODEL</name>
<reference evidence="13 14" key="1">
    <citation type="journal article" date="2009" name="Nature">
        <title>Evolution of pathogenicity and sexual reproduction in eight Candida genomes.</title>
        <authorList>
            <person name="Butler G."/>
            <person name="Rasmussen M.D."/>
            <person name="Lin M.F."/>
            <person name="Santos M.A."/>
            <person name="Sakthikumar S."/>
            <person name="Munro C.A."/>
            <person name="Rheinbay E."/>
            <person name="Grabherr M."/>
            <person name="Forche A."/>
            <person name="Reedy J.L."/>
            <person name="Agrafioti I."/>
            <person name="Arnaud M.B."/>
            <person name="Bates S."/>
            <person name="Brown A.J."/>
            <person name="Brunke S."/>
            <person name="Costanzo M.C."/>
            <person name="Fitzpatrick D.A."/>
            <person name="de Groot P.W."/>
            <person name="Harris D."/>
            <person name="Hoyer L.L."/>
            <person name="Hube B."/>
            <person name="Klis F.M."/>
            <person name="Kodira C."/>
            <person name="Lennard N."/>
            <person name="Logue M.E."/>
            <person name="Martin R."/>
            <person name="Neiman A.M."/>
            <person name="Nikolaou E."/>
            <person name="Quail M.A."/>
            <person name="Quinn J."/>
            <person name="Santos M.C."/>
            <person name="Schmitzberger F.F."/>
            <person name="Sherlock G."/>
            <person name="Shah P."/>
            <person name="Silverstein K.A."/>
            <person name="Skrzypek M.S."/>
            <person name="Soll D."/>
            <person name="Staggs R."/>
            <person name="Stansfield I."/>
            <person name="Stumpf M.P."/>
            <person name="Sudbery P.E."/>
            <person name="Srikantha T."/>
            <person name="Zeng Q."/>
            <person name="Berman J."/>
            <person name="Berriman M."/>
            <person name="Heitman J."/>
            <person name="Gow N.A."/>
            <person name="Lorenz M.C."/>
            <person name="Birren B.W."/>
            <person name="Kellis M."/>
            <person name="Cuomo C.A."/>
        </authorList>
    </citation>
    <scope>NUCLEOTIDE SEQUENCE [LARGE SCALE GENOMIC DNA]</scope>
    <source>
        <strain evidence="14">ATCC 11503 / BCRC 21390 / CBS 2605 / JCM 1781 / NBRC 1676 / NRRL YB-4239</strain>
    </source>
</reference>
<protein>
    <recommendedName>
        <fullName evidence="9">tRNA (guanine(10)-N(2))-methyltransferase</fullName>
        <ecNumber evidence="9">2.1.1.214</ecNumber>
    </recommendedName>
</protein>
<dbReference type="GO" id="GO:0000049">
    <property type="term" value="F:tRNA binding"/>
    <property type="evidence" value="ECO:0007669"/>
    <property type="project" value="UniProtKB-UniRule"/>
</dbReference>
<dbReference type="PROSITE" id="PS00092">
    <property type="entry name" value="N6_MTASE"/>
    <property type="match status" value="1"/>
</dbReference>
<dbReference type="GO" id="GO:0160102">
    <property type="term" value="F:tRNA (guanine(10)-N2)-methyltransferase activity"/>
    <property type="evidence" value="ECO:0007669"/>
    <property type="project" value="UniProtKB-EC"/>
</dbReference>
<gene>
    <name evidence="13" type="ORF">LELG_02872</name>
</gene>
<proteinExistence type="inferred from homology"/>
<sequence length="437" mass="50373">MKKYLILFVQSYPNFRIAELEALADLEGVSVDLSKHNDKIPFLEVELENDDCAKRLVSRAILTRGIYELWGQGSTYEELHNMIKSNKDLNFRQFDDVSFKFTFESFKGRQSLKEQLKIIESFSYLDFNGKIDLKSPQETFTILEEYEVYGMERATAPKYLWFGRQVQLSEKMRTNIVEKYDLKKRGYIGTTSFDAELSLVTCNMAHVQQKNIVYDPFAGTGSFMVAAAAFGGLTFGSDIDARMISGKDGKTIASNFKDYGTTPNFMDVLTMDFTHNAFRSDFKIDTIICDPPYGVREGLRVLGAKNEEKAAGRESNIYNGSLAYLRRDFVPPKRPYELSSLLDDLLQFSSERLVENGRLAFWMPTANDDFEATLIPQHEKLELQYNIEQSFNKWSRRLLVYVKRGDLYVGVTSNGLRESNIRSFRDRYFSKFSENSR</sequence>
<evidence type="ECO:0000313" key="13">
    <source>
        <dbReference type="EMBL" id="EDK44693.1"/>
    </source>
</evidence>
<dbReference type="Pfam" id="PF25904">
    <property type="entry name" value="Tmrp11_N"/>
    <property type="match status" value="1"/>
</dbReference>
<dbReference type="PANTHER" id="PTHR13370:SF3">
    <property type="entry name" value="TRNA (GUANINE(10)-N2)-METHYLTRANSFERASE HOMOLOG"/>
    <property type="match status" value="1"/>
</dbReference>
<feature type="domain" description="tRNA (guanine(10)-N(2))-methyltransferase TRMT11 N-terminal" evidence="12">
    <location>
        <begin position="2"/>
        <end position="171"/>
    </location>
</feature>
<dbReference type="GO" id="GO:0030488">
    <property type="term" value="P:tRNA methylation"/>
    <property type="evidence" value="ECO:0007669"/>
    <property type="project" value="EnsemblFungi"/>
</dbReference>
<keyword evidence="5 10" id="KW-0808">Transferase</keyword>
<dbReference type="FunFam" id="3.40.50.150:FF:000260">
    <property type="entry name" value="RNA methylase family protein"/>
    <property type="match status" value="1"/>
</dbReference>
<dbReference type="InterPro" id="IPR002052">
    <property type="entry name" value="DNA_methylase_N6_adenine_CS"/>
</dbReference>
<evidence type="ECO:0000256" key="7">
    <source>
        <dbReference type="ARBA" id="ARBA00022694"/>
    </source>
</evidence>
<comment type="subcellular location">
    <subcellularLocation>
        <location evidence="1">Cytoplasm</location>
    </subcellularLocation>
</comment>
<dbReference type="InParanoid" id="A5DZT5"/>
<dbReference type="AlphaFoldDB" id="A5DZT5"/>
<dbReference type="GeneID" id="5233476"/>
<evidence type="ECO:0000259" key="11">
    <source>
        <dbReference type="Pfam" id="PF01170"/>
    </source>
</evidence>
<dbReference type="PANTHER" id="PTHR13370">
    <property type="entry name" value="RNA METHYLASE-RELATED"/>
    <property type="match status" value="1"/>
</dbReference>
<evidence type="ECO:0000256" key="6">
    <source>
        <dbReference type="ARBA" id="ARBA00022691"/>
    </source>
</evidence>
<evidence type="ECO:0000313" key="14">
    <source>
        <dbReference type="Proteomes" id="UP000001996"/>
    </source>
</evidence>
<comment type="similarity">
    <text evidence="10">Belongs to the class I-like SAM-binding methyltransferase superfamily. TRM11 methyltransferase family.</text>
</comment>
<organism evidence="13 14">
    <name type="scientific">Lodderomyces elongisporus (strain ATCC 11503 / CBS 2605 / JCM 1781 / NBRC 1676 / NRRL YB-4239)</name>
    <name type="common">Yeast</name>
    <name type="synonym">Saccharomyces elongisporus</name>
    <dbReference type="NCBI Taxonomy" id="379508"/>
    <lineage>
        <taxon>Eukaryota</taxon>
        <taxon>Fungi</taxon>
        <taxon>Dikarya</taxon>
        <taxon>Ascomycota</taxon>
        <taxon>Saccharomycotina</taxon>
        <taxon>Pichiomycetes</taxon>
        <taxon>Debaryomycetaceae</taxon>
        <taxon>Candida/Lodderomyces clade</taxon>
        <taxon>Lodderomyces</taxon>
    </lineage>
</organism>
<dbReference type="PROSITE" id="PS51627">
    <property type="entry name" value="SAM_MT_TRM11"/>
    <property type="match status" value="1"/>
</dbReference>
<dbReference type="FunCoup" id="A5DZT5">
    <property type="interactions" value="817"/>
</dbReference>
<keyword evidence="14" id="KW-1185">Reference proteome</keyword>
<dbReference type="CDD" id="cd02440">
    <property type="entry name" value="AdoMet_MTases"/>
    <property type="match status" value="1"/>
</dbReference>
<dbReference type="Pfam" id="PF01170">
    <property type="entry name" value="UPF0020"/>
    <property type="match status" value="1"/>
</dbReference>
<dbReference type="EMBL" id="CH981526">
    <property type="protein sequence ID" value="EDK44693.1"/>
    <property type="molecule type" value="Genomic_DNA"/>
</dbReference>
<evidence type="ECO:0000259" key="12">
    <source>
        <dbReference type="Pfam" id="PF25904"/>
    </source>
</evidence>
<dbReference type="EC" id="2.1.1.214" evidence="9"/>
<evidence type="ECO:0000256" key="9">
    <source>
        <dbReference type="ARBA" id="ARBA00066937"/>
    </source>
</evidence>
<dbReference type="Gene3D" id="3.40.50.150">
    <property type="entry name" value="Vaccinia Virus protein VP39"/>
    <property type="match status" value="1"/>
</dbReference>
<dbReference type="GO" id="GO:0043528">
    <property type="term" value="C:tRNA (m2G10) methyltransferase complex"/>
    <property type="evidence" value="ECO:0007669"/>
    <property type="project" value="EnsemblFungi"/>
</dbReference>
<dbReference type="InterPro" id="IPR000241">
    <property type="entry name" value="RlmKL-like_Mtase"/>
</dbReference>
<dbReference type="KEGG" id="lel:PVL30_003710"/>
<keyword evidence="7 10" id="KW-0819">tRNA processing</keyword>
<dbReference type="InterPro" id="IPR059073">
    <property type="entry name" value="TRMT11_N"/>
</dbReference>
<dbReference type="OMA" id="AFNKWSR"/>
<dbReference type="GO" id="GO:0005737">
    <property type="term" value="C:cytoplasm"/>
    <property type="evidence" value="ECO:0007669"/>
    <property type="project" value="UniProtKB-SubCell"/>
</dbReference>
<dbReference type="VEuPathDB" id="FungiDB:LELG_02872"/>
<evidence type="ECO:0000256" key="2">
    <source>
        <dbReference type="ARBA" id="ARBA00022490"/>
    </source>
</evidence>
<dbReference type="eggNOG" id="KOG2671">
    <property type="taxonomic scope" value="Eukaryota"/>
</dbReference>
<keyword evidence="6 10" id="KW-0949">S-adenosyl-L-methionine</keyword>